<dbReference type="Proteomes" id="UP000595437">
    <property type="component" value="Chromosome 13"/>
</dbReference>
<evidence type="ECO:0000313" key="2">
    <source>
        <dbReference type="Proteomes" id="UP000595437"/>
    </source>
</evidence>
<reference evidence="2" key="1">
    <citation type="submission" date="2021-01" db="EMBL/GenBank/DDBJ databases">
        <title>Caligus Genome Assembly.</title>
        <authorList>
            <person name="Gallardo-Escarate C."/>
        </authorList>
    </citation>
    <scope>NUCLEOTIDE SEQUENCE [LARGE SCALE GENOMIC DNA]</scope>
</reference>
<protein>
    <submittedName>
        <fullName evidence="1">Uncharacterized protein</fullName>
    </submittedName>
</protein>
<feature type="non-terminal residue" evidence="1">
    <location>
        <position position="1"/>
    </location>
</feature>
<keyword evidence="2" id="KW-1185">Reference proteome</keyword>
<accession>A0A7T8GUH9</accession>
<gene>
    <name evidence="1" type="ORF">FKW44_018518</name>
</gene>
<dbReference type="EMBL" id="CP045902">
    <property type="protein sequence ID" value="QQP38045.1"/>
    <property type="molecule type" value="Genomic_DNA"/>
</dbReference>
<proteinExistence type="predicted"/>
<organism evidence="1 2">
    <name type="scientific">Caligus rogercresseyi</name>
    <name type="common">Sea louse</name>
    <dbReference type="NCBI Taxonomy" id="217165"/>
    <lineage>
        <taxon>Eukaryota</taxon>
        <taxon>Metazoa</taxon>
        <taxon>Ecdysozoa</taxon>
        <taxon>Arthropoda</taxon>
        <taxon>Crustacea</taxon>
        <taxon>Multicrustacea</taxon>
        <taxon>Hexanauplia</taxon>
        <taxon>Copepoda</taxon>
        <taxon>Siphonostomatoida</taxon>
        <taxon>Caligidae</taxon>
        <taxon>Caligus</taxon>
    </lineage>
</organism>
<sequence>CKGPNAAHKAIQVTINDAARSIVGCKRRDHIHVHDLLERAGLPSLNEVAAKAVALKTLKCFYFNDGGGGARNPVGDFVFPIPRRPIWATTPVAYPLGRETATFACHAISVWNMYKALRSAKTLHAARTAARANGRSVLT</sequence>
<name>A0A7T8GUH9_CALRO</name>
<dbReference type="AlphaFoldDB" id="A0A7T8GUH9"/>
<evidence type="ECO:0000313" key="1">
    <source>
        <dbReference type="EMBL" id="QQP38045.1"/>
    </source>
</evidence>